<reference evidence="12 13" key="1">
    <citation type="submission" date="2016-02" db="EMBL/GenBank/DDBJ databases">
        <authorList>
            <consortium name="Pathogen Informatics"/>
        </authorList>
    </citation>
    <scope>NUCLEOTIDE SEQUENCE [LARGE SCALE GENOMIC DNA]</scope>
    <source>
        <strain evidence="12 13">RC20</strain>
    </source>
</reference>
<evidence type="ECO:0000256" key="9">
    <source>
        <dbReference type="ARBA" id="ARBA00047308"/>
    </source>
</evidence>
<dbReference type="NCBIfam" id="TIGR01494">
    <property type="entry name" value="ATPase_P-type"/>
    <property type="match status" value="1"/>
</dbReference>
<keyword evidence="12" id="KW-0489">Methyltransferase</keyword>
<protein>
    <recommendedName>
        <fullName evidence="8">P-type Zn(2+) transporter</fullName>
        <ecNumber evidence="8">7.2.2.12</ecNumber>
    </recommendedName>
</protein>
<dbReference type="GO" id="GO:0030313">
    <property type="term" value="C:cell envelope"/>
    <property type="evidence" value="ECO:0007669"/>
    <property type="project" value="UniProtKB-SubCell"/>
</dbReference>
<dbReference type="GO" id="GO:0005524">
    <property type="term" value="F:ATP binding"/>
    <property type="evidence" value="ECO:0007669"/>
    <property type="project" value="UniProtKB-UniRule"/>
</dbReference>
<feature type="transmembrane region" description="Helical" evidence="10">
    <location>
        <begin position="113"/>
        <end position="129"/>
    </location>
</feature>
<feature type="transmembrane region" description="Helical" evidence="10">
    <location>
        <begin position="135"/>
        <end position="158"/>
    </location>
</feature>
<comment type="similarity">
    <text evidence="3 10">Belongs to the cation transport ATPase (P-type) (TC 3.A.3) family. Type IB subfamily.</text>
</comment>
<keyword evidence="10" id="KW-1003">Cell membrane</keyword>
<evidence type="ECO:0000313" key="12">
    <source>
        <dbReference type="EMBL" id="CZE47623.1"/>
    </source>
</evidence>
<comment type="caution">
    <text evidence="10">Lacks conserved residue(s) required for the propagation of feature annotation.</text>
</comment>
<dbReference type="InterPro" id="IPR044492">
    <property type="entry name" value="P_typ_ATPase_HD_dom"/>
</dbReference>
<evidence type="ECO:0000256" key="2">
    <source>
        <dbReference type="ARBA" id="ARBA00004370"/>
    </source>
</evidence>
<dbReference type="RefSeq" id="WP_075540181.1">
    <property type="nucleotide sequence ID" value="NZ_CP053844.1"/>
</dbReference>
<dbReference type="AlphaFoldDB" id="A0A128EH93"/>
<keyword evidence="6 10" id="KW-1133">Transmembrane helix</keyword>
<dbReference type="NCBIfam" id="TIGR01525">
    <property type="entry name" value="ATPase-IB_hvy"/>
    <property type="match status" value="1"/>
</dbReference>
<keyword evidence="10" id="KW-0479">Metal-binding</keyword>
<dbReference type="InterPro" id="IPR023299">
    <property type="entry name" value="ATPase_P-typ_cyto_dom_N"/>
</dbReference>
<dbReference type="GO" id="GO:0016463">
    <property type="term" value="F:P-type zinc transporter activity"/>
    <property type="evidence" value="ECO:0007669"/>
    <property type="project" value="UniProtKB-EC"/>
</dbReference>
<keyword evidence="5" id="KW-1278">Translocase</keyword>
<comment type="catalytic activity">
    <reaction evidence="9">
        <text>Zn(2+)(in) + ATP + H2O = Zn(2+)(out) + ADP + phosphate + H(+)</text>
        <dbReference type="Rhea" id="RHEA:20621"/>
        <dbReference type="ChEBI" id="CHEBI:15377"/>
        <dbReference type="ChEBI" id="CHEBI:15378"/>
        <dbReference type="ChEBI" id="CHEBI:29105"/>
        <dbReference type="ChEBI" id="CHEBI:30616"/>
        <dbReference type="ChEBI" id="CHEBI:43474"/>
        <dbReference type="ChEBI" id="CHEBI:456216"/>
        <dbReference type="EC" id="7.2.2.12"/>
    </reaction>
</comment>
<dbReference type="GO" id="GO:0005886">
    <property type="term" value="C:plasma membrane"/>
    <property type="evidence" value="ECO:0007669"/>
    <property type="project" value="UniProtKB-SubCell"/>
</dbReference>
<evidence type="ECO:0000256" key="1">
    <source>
        <dbReference type="ARBA" id="ARBA00004196"/>
    </source>
</evidence>
<sequence>MLNNITIKSQTKTRIRLKSKNFNKAQIRLISSILAKENLAFRINEKCHSVIINFNPKNISINEILAIFKAFDAPKIEQKTVRNRTLEKKELSKPACEVCSSCKISTPIPWKRRLLEFAVLSVFAAYVFIKESILGVAVASTPLSLVGIVSLVAAIPLFKESLDDVKNRRFTLQTFMTFSLLLAIFGSQATAAFEIIYILRGSMLFEDYTAEKSKREIRNLIKNDVKKAYKLEGDLEIETDLSLIKPGDILACRSGEKIPVDGLIVSGQALIDESIINGRSEAETKTKNDEVFANTFIEKGRILVEVRAKDDETYIGRVIKEVEKSLSVKSDGEIAAQKLAARTLKLGSLLTVLTFGLTGSFARAFAVMIVMSCPCSTVLAASSAVSAGIARGAKEGILIKGGKYLEAVSDSDVFCFDKTGTLTTKEPEITDIITKFDEKTLFSLAYMLERRNTHPLAVAICKKAQELGISANFKASSEVLAGLGVSGEHDGAKILIGNAKLLREYKVDILEYQKDLARLLDEGKSVVFVAKDGKAIGVIGFKHKVRENTQDMLKMLRKRGVKHLVLLSGDETKVASAFAREYGFDEVYADLMPQDKAEIIRNLRKKYNKIVMIGDGINDTLALSLADVGISFASGGSEAAIEVSNIAITHSHPLDVVNLYDISKLSLKTVNQNYYIGMGTNILGVALAAVGLLTPVLAGTVHLAHTAGIILNSSKISLKKEIGLNAKDDRVAKQ</sequence>
<evidence type="ECO:0000256" key="5">
    <source>
        <dbReference type="ARBA" id="ARBA00022967"/>
    </source>
</evidence>
<dbReference type="GO" id="GO:0046872">
    <property type="term" value="F:metal ion binding"/>
    <property type="evidence" value="ECO:0007669"/>
    <property type="project" value="UniProtKB-KW"/>
</dbReference>
<keyword evidence="10" id="KW-0067">ATP-binding</keyword>
<dbReference type="InterPro" id="IPR027256">
    <property type="entry name" value="P-typ_ATPase_IB"/>
</dbReference>
<dbReference type="OrthoDB" id="2490525at2"/>
<dbReference type="Proteomes" id="UP000069632">
    <property type="component" value="Unassembled WGS sequence"/>
</dbReference>
<dbReference type="GO" id="GO:0016887">
    <property type="term" value="F:ATP hydrolysis activity"/>
    <property type="evidence" value="ECO:0007669"/>
    <property type="project" value="InterPro"/>
</dbReference>
<dbReference type="EMBL" id="FIZP01000003">
    <property type="protein sequence ID" value="CZE47623.1"/>
    <property type="molecule type" value="Genomic_DNA"/>
</dbReference>
<dbReference type="SFLD" id="SFLDS00003">
    <property type="entry name" value="Haloacid_Dehalogenase"/>
    <property type="match status" value="1"/>
</dbReference>
<comment type="subcellular location">
    <subcellularLocation>
        <location evidence="1">Cell envelope</location>
    </subcellularLocation>
    <subcellularLocation>
        <location evidence="10">Cell membrane</location>
    </subcellularLocation>
    <subcellularLocation>
        <location evidence="2">Membrane</location>
    </subcellularLocation>
</comment>
<dbReference type="InterPro" id="IPR001757">
    <property type="entry name" value="P_typ_ATPase"/>
</dbReference>
<name>A0A128EH93_9BACT</name>
<keyword evidence="12" id="KW-0378">Hydrolase</keyword>
<dbReference type="SFLD" id="SFLDF00027">
    <property type="entry name" value="p-type_atpase"/>
    <property type="match status" value="1"/>
</dbReference>
<dbReference type="PANTHER" id="PTHR48085:SF5">
    <property type="entry name" value="CADMIUM_ZINC-TRANSPORTING ATPASE HMA4-RELATED"/>
    <property type="match status" value="1"/>
</dbReference>
<accession>A0A128EH93</accession>
<dbReference type="SUPFAM" id="SSF81653">
    <property type="entry name" value="Calcium ATPase, transduction domain A"/>
    <property type="match status" value="1"/>
</dbReference>
<keyword evidence="4 10" id="KW-0812">Transmembrane</keyword>
<keyword evidence="7 10" id="KW-0472">Membrane</keyword>
<evidence type="ECO:0000259" key="11">
    <source>
        <dbReference type="Pfam" id="PF00122"/>
    </source>
</evidence>
<organism evidence="12 13">
    <name type="scientific">Campylobacter geochelonis</name>
    <dbReference type="NCBI Taxonomy" id="1780362"/>
    <lineage>
        <taxon>Bacteria</taxon>
        <taxon>Pseudomonadati</taxon>
        <taxon>Campylobacterota</taxon>
        <taxon>Epsilonproteobacteria</taxon>
        <taxon>Campylobacterales</taxon>
        <taxon>Campylobacteraceae</taxon>
        <taxon>Campylobacter</taxon>
    </lineage>
</organism>
<keyword evidence="10" id="KW-0547">Nucleotide-binding</keyword>
<proteinExistence type="inferred from homology"/>
<dbReference type="InterPro" id="IPR008250">
    <property type="entry name" value="ATPase_P-typ_transduc_dom_A_sf"/>
</dbReference>
<dbReference type="InterPro" id="IPR036412">
    <property type="entry name" value="HAD-like_sf"/>
</dbReference>
<dbReference type="SFLD" id="SFLDG00002">
    <property type="entry name" value="C1.7:_P-type_atpase_like"/>
    <property type="match status" value="1"/>
</dbReference>
<evidence type="ECO:0000256" key="4">
    <source>
        <dbReference type="ARBA" id="ARBA00022692"/>
    </source>
</evidence>
<dbReference type="GO" id="GO:0008168">
    <property type="term" value="F:methyltransferase activity"/>
    <property type="evidence" value="ECO:0007669"/>
    <property type="project" value="UniProtKB-KW"/>
</dbReference>
<feature type="domain" description="P-type ATPase A" evidence="11">
    <location>
        <begin position="226"/>
        <end position="323"/>
    </location>
</feature>
<keyword evidence="12" id="KW-0808">Transferase</keyword>
<dbReference type="Pfam" id="PF00702">
    <property type="entry name" value="Hydrolase"/>
    <property type="match status" value="1"/>
</dbReference>
<gene>
    <name evidence="12" type="primary">copA_1</name>
    <name evidence="12" type="ORF">ERS672216_00987</name>
</gene>
<dbReference type="SUPFAM" id="SSF56784">
    <property type="entry name" value="HAD-like"/>
    <property type="match status" value="1"/>
</dbReference>
<dbReference type="Gene3D" id="3.40.50.1000">
    <property type="entry name" value="HAD superfamily/HAD-like"/>
    <property type="match status" value="1"/>
</dbReference>
<dbReference type="InterPro" id="IPR059000">
    <property type="entry name" value="ATPase_P-type_domA"/>
</dbReference>
<dbReference type="InterPro" id="IPR023214">
    <property type="entry name" value="HAD_sf"/>
</dbReference>
<evidence type="ECO:0000256" key="10">
    <source>
        <dbReference type="RuleBase" id="RU362081"/>
    </source>
</evidence>
<dbReference type="PANTHER" id="PTHR48085">
    <property type="entry name" value="CADMIUM/ZINC-TRANSPORTING ATPASE HMA2-RELATED"/>
    <property type="match status" value="1"/>
</dbReference>
<evidence type="ECO:0000256" key="7">
    <source>
        <dbReference type="ARBA" id="ARBA00023136"/>
    </source>
</evidence>
<keyword evidence="13" id="KW-1185">Reference proteome</keyword>
<evidence type="ECO:0000256" key="6">
    <source>
        <dbReference type="ARBA" id="ARBA00022989"/>
    </source>
</evidence>
<dbReference type="PROSITE" id="PS00154">
    <property type="entry name" value="ATPASE_E1_E2"/>
    <property type="match status" value="1"/>
</dbReference>
<dbReference type="GO" id="GO:0032259">
    <property type="term" value="P:methylation"/>
    <property type="evidence" value="ECO:0007669"/>
    <property type="project" value="UniProtKB-KW"/>
</dbReference>
<evidence type="ECO:0000313" key="13">
    <source>
        <dbReference type="Proteomes" id="UP000069632"/>
    </source>
</evidence>
<dbReference type="InterPro" id="IPR051014">
    <property type="entry name" value="Cation_Transport_ATPase_IB"/>
</dbReference>
<dbReference type="Pfam" id="PF00122">
    <property type="entry name" value="E1-E2_ATPase"/>
    <property type="match status" value="1"/>
</dbReference>
<dbReference type="Gene3D" id="3.40.1110.10">
    <property type="entry name" value="Calcium-transporting ATPase, cytoplasmic domain N"/>
    <property type="match status" value="1"/>
</dbReference>
<dbReference type="EC" id="7.2.2.12" evidence="8"/>
<dbReference type="PRINTS" id="PR00119">
    <property type="entry name" value="CATATPASE"/>
</dbReference>
<evidence type="ECO:0000256" key="3">
    <source>
        <dbReference type="ARBA" id="ARBA00006024"/>
    </source>
</evidence>
<evidence type="ECO:0000256" key="8">
    <source>
        <dbReference type="ARBA" id="ARBA00039097"/>
    </source>
</evidence>
<dbReference type="Gene3D" id="2.70.150.10">
    <property type="entry name" value="Calcium-transporting ATPase, cytoplasmic transduction domain A"/>
    <property type="match status" value="1"/>
</dbReference>
<dbReference type="InterPro" id="IPR018303">
    <property type="entry name" value="ATPase_P-typ_P_site"/>
</dbReference>
<feature type="transmembrane region" description="Helical" evidence="10">
    <location>
        <begin position="178"/>
        <end position="199"/>
    </location>
</feature>